<dbReference type="RefSeq" id="WP_165798426.1">
    <property type="nucleotide sequence ID" value="NZ_FMAR01000005.1"/>
</dbReference>
<dbReference type="Pfam" id="PF00069">
    <property type="entry name" value="Pkinase"/>
    <property type="match status" value="1"/>
</dbReference>
<keyword evidence="2" id="KW-0418">Kinase</keyword>
<keyword evidence="2" id="KW-0723">Serine/threonine-protein kinase</keyword>
<protein>
    <submittedName>
        <fullName evidence="2">Serine/threonine protein kinase</fullName>
    </submittedName>
</protein>
<name>A0A1C4DEX5_9BACT</name>
<dbReference type="InterPro" id="IPR000719">
    <property type="entry name" value="Prot_kinase_dom"/>
</dbReference>
<feature type="domain" description="Protein kinase" evidence="1">
    <location>
        <begin position="186"/>
        <end position="451"/>
    </location>
</feature>
<evidence type="ECO:0000313" key="3">
    <source>
        <dbReference type="Proteomes" id="UP000242818"/>
    </source>
</evidence>
<dbReference type="PROSITE" id="PS50011">
    <property type="entry name" value="PROTEIN_KINASE_DOM"/>
    <property type="match status" value="1"/>
</dbReference>
<reference evidence="2 3" key="1">
    <citation type="submission" date="2016-08" db="EMBL/GenBank/DDBJ databases">
        <authorList>
            <person name="Seilhamer J.J."/>
        </authorList>
    </citation>
    <scope>NUCLEOTIDE SEQUENCE [LARGE SCALE GENOMIC DNA]</scope>
    <source>
        <strain evidence="2 3">A37T2</strain>
    </source>
</reference>
<dbReference type="InterPro" id="IPR012341">
    <property type="entry name" value="6hp_glycosidase-like_sf"/>
</dbReference>
<dbReference type="EMBL" id="FMAR01000005">
    <property type="protein sequence ID" value="SCC29760.1"/>
    <property type="molecule type" value="Genomic_DNA"/>
</dbReference>
<dbReference type="PROSITE" id="PS00109">
    <property type="entry name" value="PROTEIN_KINASE_TYR"/>
    <property type="match status" value="1"/>
</dbReference>
<dbReference type="PANTHER" id="PTHR44167:SF24">
    <property type="entry name" value="SERINE_THREONINE-PROTEIN KINASE CHK2"/>
    <property type="match status" value="1"/>
</dbReference>
<dbReference type="Gene3D" id="1.10.510.10">
    <property type="entry name" value="Transferase(Phosphotransferase) domain 1"/>
    <property type="match status" value="1"/>
</dbReference>
<dbReference type="Proteomes" id="UP000242818">
    <property type="component" value="Unassembled WGS sequence"/>
</dbReference>
<dbReference type="InterPro" id="IPR007822">
    <property type="entry name" value="LANC-like"/>
</dbReference>
<dbReference type="SUPFAM" id="SSF158745">
    <property type="entry name" value="LanC-like"/>
    <property type="match status" value="1"/>
</dbReference>
<dbReference type="InterPro" id="IPR011009">
    <property type="entry name" value="Kinase-like_dom_sf"/>
</dbReference>
<keyword evidence="3" id="KW-1185">Reference proteome</keyword>
<dbReference type="GO" id="GO:0005524">
    <property type="term" value="F:ATP binding"/>
    <property type="evidence" value="ECO:0007669"/>
    <property type="project" value="InterPro"/>
</dbReference>
<evidence type="ECO:0000259" key="1">
    <source>
        <dbReference type="PROSITE" id="PS50011"/>
    </source>
</evidence>
<dbReference type="GO" id="GO:0005975">
    <property type="term" value="P:carbohydrate metabolic process"/>
    <property type="evidence" value="ECO:0007669"/>
    <property type="project" value="InterPro"/>
</dbReference>
<evidence type="ECO:0000313" key="2">
    <source>
        <dbReference type="EMBL" id="SCC29760.1"/>
    </source>
</evidence>
<proteinExistence type="predicted"/>
<dbReference type="Gene3D" id="1.50.10.10">
    <property type="match status" value="1"/>
</dbReference>
<dbReference type="GO" id="GO:0031179">
    <property type="term" value="P:peptide modification"/>
    <property type="evidence" value="ECO:0007669"/>
    <property type="project" value="InterPro"/>
</dbReference>
<dbReference type="GO" id="GO:0004674">
    <property type="term" value="F:protein serine/threonine kinase activity"/>
    <property type="evidence" value="ECO:0007669"/>
    <property type="project" value="UniProtKB-KW"/>
</dbReference>
<dbReference type="Pfam" id="PF25816">
    <property type="entry name" value="RamC_N"/>
    <property type="match status" value="1"/>
</dbReference>
<keyword evidence="2" id="KW-0808">Transferase</keyword>
<dbReference type="PANTHER" id="PTHR44167">
    <property type="entry name" value="OVARIAN-SPECIFIC SERINE/THREONINE-PROTEIN KINASE LOK-RELATED"/>
    <property type="match status" value="1"/>
</dbReference>
<organism evidence="2 3">
    <name type="scientific">Chitinophaga costaii</name>
    <dbReference type="NCBI Taxonomy" id="1335309"/>
    <lineage>
        <taxon>Bacteria</taxon>
        <taxon>Pseudomonadati</taxon>
        <taxon>Bacteroidota</taxon>
        <taxon>Chitinophagia</taxon>
        <taxon>Chitinophagales</taxon>
        <taxon>Chitinophagaceae</taxon>
        <taxon>Chitinophaga</taxon>
    </lineage>
</organism>
<accession>A0A1C4DEX5</accession>
<dbReference type="Pfam" id="PF05147">
    <property type="entry name" value="LANC_like"/>
    <property type="match status" value="1"/>
</dbReference>
<dbReference type="InterPro" id="IPR008266">
    <property type="entry name" value="Tyr_kinase_AS"/>
</dbReference>
<gene>
    <name evidence="2" type="ORF">GA0116948_105234</name>
</gene>
<dbReference type="STRING" id="1335309.GA0116948_105234"/>
<dbReference type="SMART" id="SM01260">
    <property type="entry name" value="LANC_like"/>
    <property type="match status" value="1"/>
</dbReference>
<dbReference type="InterPro" id="IPR057929">
    <property type="entry name" value="RamC_N"/>
</dbReference>
<dbReference type="AlphaFoldDB" id="A0A1C4DEX5"/>
<dbReference type="PRINTS" id="PR01950">
    <property type="entry name" value="LANCSUPER"/>
</dbReference>
<sequence length="857" mass="94790">MEAYLTRTGNPFLDLLHTHALVAEQIDPYFIVGDLPARGWVLHISVVTADAYELLAAVLPFLKEAGVAFAMPVEPLQVMNMCSGLYGNANIGKVISIYPVEDAQALALAEQLVAMTKGVGGPRVPTGIYLGGTVYASTERLVAADASNPVKDTGHPSLLPDGVTWPFASLASPIRPKRPRKLKGKYVAFDVLKQDPKGSVIKAIRRRHVLDFKWVIVKMGNKHMCSDSAKQDIRTRLRWQQTIAGRVGKHMHTPAVYEYFEIDDDGYLVMEYIKGTPLRQFVLDFYKRNIWLQLPTPVHTSLIDKLIEIVGIARALHALGLVHRDLTTMNFMMKKGQLYLLDMELVYSLTDNYPMPVFGVGSKGYMSPEQEARAVPTVKEDIFAIGGIMQKFFTGLDSYRLWTPDKVALQQRMYFFLQDEEMAALVAACLQVDPLQRPTLDTIEAGLQQFKTRLLQKTYSNPGSKADVSTIRTTIQAAITGLSGVLTNNGYWASKSQEQAVLNPNEQSDYLLYGGLHHGAMGVLYLLSRVQEMGFDISPCKEVMQTSWALISEHYLQQADRQAPGLGDGMAGIAVALLVTAKAGLLPPGWDAPALMLACFQTVAAGLELMKGLSGLGLGVALLAPAQPKLLVLIPEILGPILNQQTTAGNWLFPNAVAGDRPMSYPGLMNGNAGITYFLLLYWEATHDAAVELPIRNALRYQRNDFKMKQGKLISHEDPPLTLFYGISGVALTFIKAFEIFKDPADRKMAEDLLGFMPEKVLVDNLTTSYGITGIGEVYLEAYRIFGDEQWLNRADYIAQALLHMTKTSDDGGKYWLTDPSLEQYPVPDLMIGNAGIVHFLLRYLEPAKYGFPMLSI</sequence>
<dbReference type="SUPFAM" id="SSF56112">
    <property type="entry name" value="Protein kinase-like (PK-like)"/>
    <property type="match status" value="1"/>
</dbReference>